<dbReference type="NCBIfam" id="TIGR02227">
    <property type="entry name" value="sigpep_I_bact"/>
    <property type="match status" value="1"/>
</dbReference>
<keyword evidence="7" id="KW-0645">Protease</keyword>
<dbReference type="InterPro" id="IPR036286">
    <property type="entry name" value="LexA/Signal_pep-like_sf"/>
</dbReference>
<gene>
    <name evidence="9" type="primary">lepB</name>
    <name evidence="9" type="ORF">HGQ17_08715</name>
</gene>
<keyword evidence="10" id="KW-1185">Reference proteome</keyword>
<comment type="caution">
    <text evidence="9">The sequence shown here is derived from an EMBL/GenBank/DDBJ whole genome shotgun (WGS) entry which is preliminary data.</text>
</comment>
<feature type="active site" evidence="6">
    <location>
        <position position="112"/>
    </location>
</feature>
<dbReference type="InterPro" id="IPR019758">
    <property type="entry name" value="Pept_S26A_signal_pept_1_CS"/>
</dbReference>
<comment type="catalytic activity">
    <reaction evidence="1 7">
        <text>Cleavage of hydrophobic, N-terminal signal or leader sequences from secreted and periplasmic proteins.</text>
        <dbReference type="EC" id="3.4.21.89"/>
    </reaction>
</comment>
<evidence type="ECO:0000313" key="9">
    <source>
        <dbReference type="EMBL" id="NLS10079.1"/>
    </source>
</evidence>
<protein>
    <recommendedName>
        <fullName evidence="4 7">Signal peptidase I</fullName>
        <ecNumber evidence="4 7">3.4.21.89</ecNumber>
    </recommendedName>
</protein>
<dbReference type="EC" id="3.4.21.89" evidence="4 7"/>
<evidence type="ECO:0000256" key="6">
    <source>
        <dbReference type="PIRSR" id="PIRSR600223-1"/>
    </source>
</evidence>
<dbReference type="SUPFAM" id="SSF51306">
    <property type="entry name" value="LexA/Signal peptidase"/>
    <property type="match status" value="1"/>
</dbReference>
<evidence type="ECO:0000256" key="3">
    <source>
        <dbReference type="ARBA" id="ARBA00009370"/>
    </source>
</evidence>
<evidence type="ECO:0000313" key="10">
    <source>
        <dbReference type="Proteomes" id="UP000523139"/>
    </source>
</evidence>
<dbReference type="InterPro" id="IPR019533">
    <property type="entry name" value="Peptidase_S26"/>
</dbReference>
<feature type="transmembrane region" description="Helical" evidence="7">
    <location>
        <begin position="12"/>
        <end position="34"/>
    </location>
</feature>
<dbReference type="InterPro" id="IPR000223">
    <property type="entry name" value="Pept_S26A_signal_pept_1"/>
</dbReference>
<accession>A0A7X8TK77</accession>
<dbReference type="GO" id="GO:0004252">
    <property type="term" value="F:serine-type endopeptidase activity"/>
    <property type="evidence" value="ECO:0007669"/>
    <property type="project" value="InterPro"/>
</dbReference>
<dbReference type="PROSITE" id="PS00761">
    <property type="entry name" value="SPASE_I_3"/>
    <property type="match status" value="1"/>
</dbReference>
<comment type="similarity">
    <text evidence="3 7">Belongs to the peptidase S26 family.</text>
</comment>
<keyword evidence="7" id="KW-0472">Membrane</keyword>
<evidence type="ECO:0000259" key="8">
    <source>
        <dbReference type="Pfam" id="PF10502"/>
    </source>
</evidence>
<dbReference type="EMBL" id="JABAHY010000007">
    <property type="protein sequence ID" value="NLS10079.1"/>
    <property type="molecule type" value="Genomic_DNA"/>
</dbReference>
<dbReference type="GO" id="GO:0006465">
    <property type="term" value="P:signal peptide processing"/>
    <property type="evidence" value="ECO:0007669"/>
    <property type="project" value="InterPro"/>
</dbReference>
<feature type="domain" description="Peptidase S26" evidence="8">
    <location>
        <begin position="15"/>
        <end position="206"/>
    </location>
</feature>
<dbReference type="CDD" id="cd06530">
    <property type="entry name" value="S26_SPase_I"/>
    <property type="match status" value="1"/>
</dbReference>
<evidence type="ECO:0000256" key="4">
    <source>
        <dbReference type="ARBA" id="ARBA00013208"/>
    </source>
</evidence>
<dbReference type="Proteomes" id="UP000523139">
    <property type="component" value="Unassembled WGS sequence"/>
</dbReference>
<proteinExistence type="inferred from homology"/>
<dbReference type="PANTHER" id="PTHR43390">
    <property type="entry name" value="SIGNAL PEPTIDASE I"/>
    <property type="match status" value="1"/>
</dbReference>
<dbReference type="GO" id="GO:0009003">
    <property type="term" value="F:signal peptidase activity"/>
    <property type="evidence" value="ECO:0007669"/>
    <property type="project" value="UniProtKB-EC"/>
</dbReference>
<organism evidence="9 10">
    <name type="scientific">Nesterenkonia sedimenti</name>
    <dbReference type="NCBI Taxonomy" id="1463632"/>
    <lineage>
        <taxon>Bacteria</taxon>
        <taxon>Bacillati</taxon>
        <taxon>Actinomycetota</taxon>
        <taxon>Actinomycetes</taxon>
        <taxon>Micrococcales</taxon>
        <taxon>Micrococcaceae</taxon>
        <taxon>Nesterenkonia</taxon>
    </lineage>
</organism>
<sequence>MPTYAVTRRRRWIISVGVVVVLALVISTLVRVYAVDIYTVNQESMEPTLGDGERVLVAKSYPEEDEPARGDIVIFDGEGSFTPYRGGPSLERALERAGHWIGIGSPPDVYVKRVIGIGGDRVVCCDDQGQMSVNGEPLDEDYLAESPSPDTPASELSFEAEVPEGRIWVMGDNREDSVDSRALLGAPGGGMISQERIIGEVTQVVWPWGDRRDIEGGRQ</sequence>
<dbReference type="Pfam" id="PF10502">
    <property type="entry name" value="Peptidase_S26"/>
    <property type="match status" value="1"/>
</dbReference>
<comment type="subcellular location">
    <subcellularLocation>
        <location evidence="2">Cell membrane</location>
        <topology evidence="2">Single-pass type II membrane protein</topology>
    </subcellularLocation>
    <subcellularLocation>
        <location evidence="7">Membrane</location>
        <topology evidence="7">Single-pass type II membrane protein</topology>
    </subcellularLocation>
</comment>
<dbReference type="Gene3D" id="2.10.109.10">
    <property type="entry name" value="Umud Fragment, subunit A"/>
    <property type="match status" value="1"/>
</dbReference>
<evidence type="ECO:0000256" key="2">
    <source>
        <dbReference type="ARBA" id="ARBA00004401"/>
    </source>
</evidence>
<keyword evidence="5 7" id="KW-0378">Hydrolase</keyword>
<evidence type="ECO:0000256" key="5">
    <source>
        <dbReference type="ARBA" id="ARBA00022801"/>
    </source>
</evidence>
<evidence type="ECO:0000256" key="1">
    <source>
        <dbReference type="ARBA" id="ARBA00000677"/>
    </source>
</evidence>
<dbReference type="GO" id="GO:0005886">
    <property type="term" value="C:plasma membrane"/>
    <property type="evidence" value="ECO:0007669"/>
    <property type="project" value="UniProtKB-SubCell"/>
</dbReference>
<reference evidence="9 10" key="1">
    <citation type="submission" date="2020-04" db="EMBL/GenBank/DDBJ databases">
        <title>Nesterenkonia sp. nov., isolated from marine sediment.</title>
        <authorList>
            <person name="Zhang G."/>
        </authorList>
    </citation>
    <scope>NUCLEOTIDE SEQUENCE [LARGE SCALE GENOMIC DNA]</scope>
    <source>
        <strain evidence="9 10">MY13</strain>
    </source>
</reference>
<keyword evidence="7" id="KW-1133">Transmembrane helix</keyword>
<dbReference type="PANTHER" id="PTHR43390:SF1">
    <property type="entry name" value="CHLOROPLAST PROCESSING PEPTIDASE"/>
    <property type="match status" value="1"/>
</dbReference>
<evidence type="ECO:0000256" key="7">
    <source>
        <dbReference type="RuleBase" id="RU362042"/>
    </source>
</evidence>
<keyword evidence="7" id="KW-0812">Transmembrane</keyword>
<feature type="active site" evidence="6">
    <location>
        <position position="44"/>
    </location>
</feature>
<name>A0A7X8TK77_9MICC</name>
<dbReference type="AlphaFoldDB" id="A0A7X8TK77"/>
<dbReference type="PRINTS" id="PR00727">
    <property type="entry name" value="LEADERPTASE"/>
</dbReference>